<dbReference type="InterPro" id="IPR008547">
    <property type="entry name" value="DUF829_TMEM53"/>
</dbReference>
<feature type="compositionally biased region" description="Low complexity" evidence="3">
    <location>
        <begin position="825"/>
        <end position="840"/>
    </location>
</feature>
<evidence type="ECO:0000313" key="5">
    <source>
        <dbReference type="EMBL" id="GFF67032.1"/>
    </source>
</evidence>
<gene>
    <name evidence="5" type="ORF">IFM60648_02125</name>
</gene>
<feature type="region of interest" description="Disordered" evidence="3">
    <location>
        <begin position="632"/>
        <end position="703"/>
    </location>
</feature>
<dbReference type="Pfam" id="PF08423">
    <property type="entry name" value="Rad51"/>
    <property type="match status" value="1"/>
</dbReference>
<feature type="domain" description="RecA family profile 1" evidence="4">
    <location>
        <begin position="429"/>
        <end position="608"/>
    </location>
</feature>
<organism evidence="5 6">
    <name type="scientific">Aspergillus lentulus</name>
    <dbReference type="NCBI Taxonomy" id="293939"/>
    <lineage>
        <taxon>Eukaryota</taxon>
        <taxon>Fungi</taxon>
        <taxon>Dikarya</taxon>
        <taxon>Ascomycota</taxon>
        <taxon>Pezizomycotina</taxon>
        <taxon>Eurotiomycetes</taxon>
        <taxon>Eurotiomycetidae</taxon>
        <taxon>Eurotiales</taxon>
        <taxon>Aspergillaceae</taxon>
        <taxon>Aspergillus</taxon>
        <taxon>Aspergillus subgen. Fumigati</taxon>
    </lineage>
</organism>
<feature type="region of interest" description="Disordered" evidence="3">
    <location>
        <begin position="785"/>
        <end position="847"/>
    </location>
</feature>
<dbReference type="SUPFAM" id="SSF52540">
    <property type="entry name" value="P-loop containing nucleoside triphosphate hydrolases"/>
    <property type="match status" value="1"/>
</dbReference>
<evidence type="ECO:0000259" key="4">
    <source>
        <dbReference type="PROSITE" id="PS50162"/>
    </source>
</evidence>
<name>A0ABQ0ZWC2_ASPLE</name>
<accession>A0ABQ0ZWC2</accession>
<dbReference type="SMART" id="SM00382">
    <property type="entry name" value="AAA"/>
    <property type="match status" value="1"/>
</dbReference>
<dbReference type="InterPro" id="IPR013632">
    <property type="entry name" value="Rad51_C"/>
</dbReference>
<sequence>MRDKELEPLQKIGQDVYLYEWSGYNSNESSSDPSLIILCTWLGGASPRRINKYVAQYRALFPASCILLITTTLPDITIRPFSVLRARLKPAREAICRIFSQKAEDTTGSKDDALLHVLSHGGCNTAIQLALSMKENTGPNTLHHLPLKGVIFDCCPGETDFRRSYNAAVLSLPQGGKLVQLVGRAVLYTTVGTITSIQNMGLMSSVNDLRHQLNGEAVLGRQVRRLYMFSQADTTVDWRDVMSHMEAAREQGYQANGVMFRNSPHCALMLEDEKKYWTSIKQFWREEDLSYNIDGPASALEGAQHPQLLITRSQRVVIFGSLDTVTLMDLLSVLPGFQTRSYAHIIPPLERNKITIVDLITLDNLEIAKRAHVPPADLRRLTTQVVKVLHKDVGFEEACDGDDAVEPSSSNDIEKPLIPGPSTKLDLSRWSAISTLDPALDELLNGGLATGYLTEVTGESGSGKTQFLLSLLLAVQLSEPRGLGKGAIYISTEAPLATSRLSQLLEYHPYLSTLPKDRAPTLENILSINAMDLESQDHILNYQLPVAITRYDVGLVVIDSITSNYRAEHTSHNVLGLSTRSGELARLGQLLRNLAVAKNIAIVVANQVSDRFDPLESNAALRRAAAYGNTIISSPPVSTQQQPTTPLHRDSGVASPLPAARSRPPESGNAELSPHITIAPPSSSPAFPSSPFVGDENQSEQQQQDFDGSYLIGNPVRNELLSLVHQQRFFTGWGDTPQAAAPPSPYYFSRQPTHKTPALGFVWSSQIACRIALKKEEIAILHDPAFEPKSTDPLSPASQPHEEIKPTSDGKEQRSDHHVVETNSVVPPVRPRAAPQPAAPDTVPPRTLRRTMKLVFAPWTSGRATTTVDKEGNPTVYIQDEVEYTIWKGGLRSVEAQE</sequence>
<dbReference type="InterPro" id="IPR020588">
    <property type="entry name" value="RecA_ATP-bd"/>
</dbReference>
<keyword evidence="1" id="KW-0547">Nucleotide-binding</keyword>
<keyword evidence="2" id="KW-0067">ATP-binding</keyword>
<protein>
    <submittedName>
        <fullName evidence="5">DNA repair protein rhp57</fullName>
    </submittedName>
</protein>
<evidence type="ECO:0000256" key="3">
    <source>
        <dbReference type="SAM" id="MobiDB-lite"/>
    </source>
</evidence>
<evidence type="ECO:0000313" key="6">
    <source>
        <dbReference type="Proteomes" id="UP000465220"/>
    </source>
</evidence>
<dbReference type="EMBL" id="BLKI01000008">
    <property type="protein sequence ID" value="GFF67032.1"/>
    <property type="molecule type" value="Genomic_DNA"/>
</dbReference>
<dbReference type="Pfam" id="PF05705">
    <property type="entry name" value="DUF829"/>
    <property type="match status" value="1"/>
</dbReference>
<feature type="compositionally biased region" description="Low complexity" evidence="3">
    <location>
        <begin position="679"/>
        <end position="692"/>
    </location>
</feature>
<dbReference type="PANTHER" id="PTHR22942">
    <property type="entry name" value="RECA/RAD51/RADA DNA STRAND-PAIRING FAMILY MEMBER"/>
    <property type="match status" value="1"/>
</dbReference>
<evidence type="ECO:0000256" key="2">
    <source>
        <dbReference type="ARBA" id="ARBA00022840"/>
    </source>
</evidence>
<dbReference type="Gene3D" id="3.40.50.300">
    <property type="entry name" value="P-loop containing nucleotide triphosphate hydrolases"/>
    <property type="match status" value="1"/>
</dbReference>
<feature type="compositionally biased region" description="Basic and acidic residues" evidence="3">
    <location>
        <begin position="800"/>
        <end position="820"/>
    </location>
</feature>
<feature type="compositionally biased region" description="Low complexity" evidence="3">
    <location>
        <begin position="633"/>
        <end position="646"/>
    </location>
</feature>
<comment type="caution">
    <text evidence="5">The sequence shown here is derived from an EMBL/GenBank/DDBJ whole genome shotgun (WGS) entry which is preliminary data.</text>
</comment>
<keyword evidence="6" id="KW-1185">Reference proteome</keyword>
<reference evidence="5 6" key="1">
    <citation type="submission" date="2020-01" db="EMBL/GenBank/DDBJ databases">
        <title>Draft genome sequence of Aspergillus lentulus IFM 60648.</title>
        <authorList>
            <person name="Takahashi H."/>
            <person name="Yaguchi T."/>
        </authorList>
    </citation>
    <scope>NUCLEOTIDE SEQUENCE [LARGE SCALE GENOMIC DNA]</scope>
    <source>
        <strain evidence="5 6">IFM 60648</strain>
    </source>
</reference>
<dbReference type="InterPro" id="IPR003593">
    <property type="entry name" value="AAA+_ATPase"/>
</dbReference>
<evidence type="ECO:0000256" key="1">
    <source>
        <dbReference type="ARBA" id="ARBA00022741"/>
    </source>
</evidence>
<dbReference type="Proteomes" id="UP000465220">
    <property type="component" value="Unassembled WGS sequence"/>
</dbReference>
<dbReference type="InterPro" id="IPR027417">
    <property type="entry name" value="P-loop_NTPase"/>
</dbReference>
<dbReference type="PANTHER" id="PTHR22942:SF66">
    <property type="entry name" value="RE19845P"/>
    <property type="match status" value="1"/>
</dbReference>
<dbReference type="PROSITE" id="PS50162">
    <property type="entry name" value="RECA_2"/>
    <property type="match status" value="1"/>
</dbReference>
<proteinExistence type="predicted"/>